<dbReference type="Pfam" id="PF00017">
    <property type="entry name" value="SH2"/>
    <property type="match status" value="1"/>
</dbReference>
<keyword evidence="7 16" id="KW-0418">Kinase</keyword>
<dbReference type="InterPro" id="IPR011009">
    <property type="entry name" value="Kinase-like_dom_sf"/>
</dbReference>
<feature type="binding site" evidence="15">
    <location>
        <position position="181"/>
    </location>
    <ligand>
        <name>ATP</name>
        <dbReference type="ChEBI" id="CHEBI:30616"/>
    </ligand>
</feature>
<evidence type="ECO:0000256" key="9">
    <source>
        <dbReference type="ARBA" id="ARBA00022999"/>
    </source>
</evidence>
<protein>
    <recommendedName>
        <fullName evidence="16">Tyrosine-protein kinase</fullName>
        <ecNumber evidence="16">2.7.10.2</ecNumber>
    </recommendedName>
</protein>
<dbReference type="PROSITE" id="PS00109">
    <property type="entry name" value="PROTEIN_KINASE_TYR"/>
    <property type="match status" value="1"/>
</dbReference>
<dbReference type="PROSITE" id="PS50001">
    <property type="entry name" value="SH2"/>
    <property type="match status" value="1"/>
</dbReference>
<evidence type="ECO:0000259" key="18">
    <source>
        <dbReference type="PROSITE" id="PS50001"/>
    </source>
</evidence>
<feature type="domain" description="Protein kinase" evidence="19">
    <location>
        <begin position="148"/>
        <end position="435"/>
    </location>
</feature>
<dbReference type="SUPFAM" id="SSF56112">
    <property type="entry name" value="Protein kinase-like (PK-like)"/>
    <property type="match status" value="1"/>
</dbReference>
<name>A0A1I8AHT1_9BILA</name>
<dbReference type="InterPro" id="IPR008266">
    <property type="entry name" value="Tyr_kinase_AS"/>
</dbReference>
<keyword evidence="11 16" id="KW-0829">Tyrosine-protein kinase</keyword>
<keyword evidence="10" id="KW-0472">Membrane</keyword>
<keyword evidence="3" id="KW-1003">Cell membrane</keyword>
<keyword evidence="9 14" id="KW-0727">SH2 domain</keyword>
<accession>A0A1I8AHT1</accession>
<dbReference type="GO" id="GO:0005886">
    <property type="term" value="C:plasma membrane"/>
    <property type="evidence" value="ECO:0007669"/>
    <property type="project" value="UniProtKB-SubCell"/>
</dbReference>
<dbReference type="Proteomes" id="UP000095287">
    <property type="component" value="Unplaced"/>
</dbReference>
<evidence type="ECO:0000256" key="8">
    <source>
        <dbReference type="ARBA" id="ARBA00022840"/>
    </source>
</evidence>
<dbReference type="Gene3D" id="3.30.505.10">
    <property type="entry name" value="SH2 domain"/>
    <property type="match status" value="1"/>
</dbReference>
<evidence type="ECO:0000256" key="15">
    <source>
        <dbReference type="PROSITE-ProRule" id="PRU10141"/>
    </source>
</evidence>
<dbReference type="EC" id="2.7.10.2" evidence="16"/>
<feature type="region of interest" description="Disordered" evidence="17">
    <location>
        <begin position="359"/>
        <end position="435"/>
    </location>
</feature>
<feature type="domain" description="SH2" evidence="18">
    <location>
        <begin position="44"/>
        <end position="136"/>
    </location>
</feature>
<dbReference type="PROSITE" id="PS50011">
    <property type="entry name" value="PROTEIN_KINASE_DOM"/>
    <property type="match status" value="1"/>
</dbReference>
<evidence type="ECO:0000256" key="7">
    <source>
        <dbReference type="ARBA" id="ARBA00022777"/>
    </source>
</evidence>
<organism evidence="20 21">
    <name type="scientific">Steinernema glaseri</name>
    <dbReference type="NCBI Taxonomy" id="37863"/>
    <lineage>
        <taxon>Eukaryota</taxon>
        <taxon>Metazoa</taxon>
        <taxon>Ecdysozoa</taxon>
        <taxon>Nematoda</taxon>
        <taxon>Chromadorea</taxon>
        <taxon>Rhabditida</taxon>
        <taxon>Tylenchina</taxon>
        <taxon>Panagrolaimomorpha</taxon>
        <taxon>Strongyloidoidea</taxon>
        <taxon>Steinernematidae</taxon>
        <taxon>Steinernema</taxon>
    </lineage>
</organism>
<dbReference type="SUPFAM" id="SSF55550">
    <property type="entry name" value="SH2 domain"/>
    <property type="match status" value="1"/>
</dbReference>
<dbReference type="PROSITE" id="PS00107">
    <property type="entry name" value="PROTEIN_KINASE_ATP"/>
    <property type="match status" value="1"/>
</dbReference>
<dbReference type="InterPro" id="IPR035849">
    <property type="entry name" value="Fes/Fps/Fer_SH2"/>
</dbReference>
<dbReference type="Pfam" id="PF07714">
    <property type="entry name" value="PK_Tyr_Ser-Thr"/>
    <property type="match status" value="1"/>
</dbReference>
<evidence type="ECO:0000256" key="6">
    <source>
        <dbReference type="ARBA" id="ARBA00022741"/>
    </source>
</evidence>
<dbReference type="InterPro" id="IPR000719">
    <property type="entry name" value="Prot_kinase_dom"/>
</dbReference>
<evidence type="ECO:0000256" key="13">
    <source>
        <dbReference type="ARBA" id="ARBA00061333"/>
    </source>
</evidence>
<sequence length="435" mass="49077">MKSQIGGPKKKTKEGGGGGGTTEDRKTVEEDEVSITEDVRGAEYYHGLVPKADVEPLMKNDGDFLLRKTETNGQIVLALSVRHEGKTRHFMINQDPNEGFYLETHREKTIAELISWHRATKEPLSAASQAVLRRPVERPPWILNHDCIRLGKKLGEGAFGEVYLAEYTEFGGKEKKEVAVKTMREKATREARLKFMKEARLMRKYKHKNVVQFLGVAVHEHPLMIVMEFCPGGSLLSYIRKERGKMAASTKHRFVLEAASGLMYLERQKCIHRDIAARNCLLSSKIELKISDFGMSDDRDFMQDDKLDKVRCQPYAFPTRCLSGAREVARSGDSPDEDLLEQDGRLVVRRARLGDLRRRLGAVPRTQQHPDARQDRRTELPYGDAESEFPNNISFIHPDVPGLSEADRDARPAVLGEGAGETPRLRADPPYTQGA</sequence>
<dbReference type="InterPro" id="IPR000980">
    <property type="entry name" value="SH2"/>
</dbReference>
<dbReference type="InterPro" id="IPR036860">
    <property type="entry name" value="SH2_dom_sf"/>
</dbReference>
<dbReference type="InterPro" id="IPR020635">
    <property type="entry name" value="Tyr_kinase_cat_dom"/>
</dbReference>
<keyword evidence="20" id="KW-1185">Reference proteome</keyword>
<keyword evidence="6 15" id="KW-0547">Nucleotide-binding</keyword>
<evidence type="ECO:0000313" key="20">
    <source>
        <dbReference type="Proteomes" id="UP000095287"/>
    </source>
</evidence>
<evidence type="ECO:0000256" key="1">
    <source>
        <dbReference type="ARBA" id="ARBA00004202"/>
    </source>
</evidence>
<dbReference type="AlphaFoldDB" id="A0A1I8AHT1"/>
<comment type="catalytic activity">
    <reaction evidence="12 16">
        <text>L-tyrosyl-[protein] + ATP = O-phospho-L-tyrosyl-[protein] + ADP + H(+)</text>
        <dbReference type="Rhea" id="RHEA:10596"/>
        <dbReference type="Rhea" id="RHEA-COMP:10136"/>
        <dbReference type="Rhea" id="RHEA-COMP:20101"/>
        <dbReference type="ChEBI" id="CHEBI:15378"/>
        <dbReference type="ChEBI" id="CHEBI:30616"/>
        <dbReference type="ChEBI" id="CHEBI:46858"/>
        <dbReference type="ChEBI" id="CHEBI:61978"/>
        <dbReference type="ChEBI" id="CHEBI:456216"/>
        <dbReference type="EC" id="2.7.10.2"/>
    </reaction>
</comment>
<evidence type="ECO:0000256" key="5">
    <source>
        <dbReference type="ARBA" id="ARBA00022679"/>
    </source>
</evidence>
<dbReference type="SMART" id="SM00252">
    <property type="entry name" value="SH2"/>
    <property type="match status" value="1"/>
</dbReference>
<evidence type="ECO:0000256" key="14">
    <source>
        <dbReference type="PROSITE-ProRule" id="PRU00191"/>
    </source>
</evidence>
<dbReference type="SMART" id="SM00219">
    <property type="entry name" value="TyrKc"/>
    <property type="match status" value="1"/>
</dbReference>
<keyword evidence="8 15" id="KW-0067">ATP-binding</keyword>
<evidence type="ECO:0000313" key="21">
    <source>
        <dbReference type="WBParaSite" id="L893_g5890.t1"/>
    </source>
</evidence>
<keyword evidence="5 16" id="KW-0808">Transferase</keyword>
<evidence type="ECO:0000256" key="10">
    <source>
        <dbReference type="ARBA" id="ARBA00023136"/>
    </source>
</evidence>
<feature type="compositionally biased region" description="Basic and acidic residues" evidence="17">
    <location>
        <begin position="368"/>
        <end position="379"/>
    </location>
</feature>
<evidence type="ECO:0000256" key="4">
    <source>
        <dbReference type="ARBA" id="ARBA00022490"/>
    </source>
</evidence>
<dbReference type="PANTHER" id="PTHR24418">
    <property type="entry name" value="TYROSINE-PROTEIN KINASE"/>
    <property type="match status" value="1"/>
</dbReference>
<dbReference type="WBParaSite" id="L893_g5890.t1">
    <property type="protein sequence ID" value="L893_g5890.t1"/>
    <property type="gene ID" value="L893_g5890"/>
</dbReference>
<keyword evidence="4" id="KW-0963">Cytoplasm</keyword>
<evidence type="ECO:0000259" key="19">
    <source>
        <dbReference type="PROSITE" id="PS50011"/>
    </source>
</evidence>
<evidence type="ECO:0000256" key="17">
    <source>
        <dbReference type="SAM" id="MobiDB-lite"/>
    </source>
</evidence>
<reference evidence="21" key="1">
    <citation type="submission" date="2016-11" db="UniProtKB">
        <authorList>
            <consortium name="WormBaseParasite"/>
        </authorList>
    </citation>
    <scope>IDENTIFICATION</scope>
</reference>
<dbReference type="GO" id="GO:0004715">
    <property type="term" value="F:non-membrane spanning protein tyrosine kinase activity"/>
    <property type="evidence" value="ECO:0007669"/>
    <property type="project" value="UniProtKB-EC"/>
</dbReference>
<dbReference type="InterPro" id="IPR017441">
    <property type="entry name" value="Protein_kinase_ATP_BS"/>
</dbReference>
<dbReference type="CDD" id="cd10361">
    <property type="entry name" value="SH2_Fps_family"/>
    <property type="match status" value="1"/>
</dbReference>
<feature type="region of interest" description="Disordered" evidence="17">
    <location>
        <begin position="1"/>
        <end position="35"/>
    </location>
</feature>
<dbReference type="InterPro" id="IPR001245">
    <property type="entry name" value="Ser-Thr/Tyr_kinase_cat_dom"/>
</dbReference>
<evidence type="ECO:0000256" key="12">
    <source>
        <dbReference type="ARBA" id="ARBA00051245"/>
    </source>
</evidence>
<dbReference type="InterPro" id="IPR050198">
    <property type="entry name" value="Non-receptor_tyrosine_kinases"/>
</dbReference>
<dbReference type="Gene3D" id="1.10.510.10">
    <property type="entry name" value="Transferase(Phosphotransferase) domain 1"/>
    <property type="match status" value="1"/>
</dbReference>
<evidence type="ECO:0000256" key="3">
    <source>
        <dbReference type="ARBA" id="ARBA00022475"/>
    </source>
</evidence>
<comment type="subcellular location">
    <subcellularLocation>
        <location evidence="1">Cell membrane</location>
        <topology evidence="1">Peripheral membrane protein</topology>
    </subcellularLocation>
    <subcellularLocation>
        <location evidence="2">Cytoplasm</location>
    </subcellularLocation>
</comment>
<evidence type="ECO:0000256" key="11">
    <source>
        <dbReference type="ARBA" id="ARBA00023137"/>
    </source>
</evidence>
<evidence type="ECO:0000256" key="16">
    <source>
        <dbReference type="RuleBase" id="RU362096"/>
    </source>
</evidence>
<dbReference type="GO" id="GO:0005524">
    <property type="term" value="F:ATP binding"/>
    <property type="evidence" value="ECO:0007669"/>
    <property type="project" value="UniProtKB-UniRule"/>
</dbReference>
<dbReference type="GO" id="GO:0005737">
    <property type="term" value="C:cytoplasm"/>
    <property type="evidence" value="ECO:0007669"/>
    <property type="project" value="UniProtKB-SubCell"/>
</dbReference>
<dbReference type="FunFam" id="3.30.200.20:FF:000194">
    <property type="entry name" value="protein-tyrosine kinase 2-beta isoform X1"/>
    <property type="match status" value="1"/>
</dbReference>
<evidence type="ECO:0000256" key="2">
    <source>
        <dbReference type="ARBA" id="ARBA00004496"/>
    </source>
</evidence>
<proteinExistence type="inferred from homology"/>
<comment type="similarity">
    <text evidence="13">Belongs to the protein kinase superfamily. Tyr protein kinase family. Fes/fps subfamily.</text>
</comment>